<dbReference type="PROSITE" id="PS51257">
    <property type="entry name" value="PROKAR_LIPOPROTEIN"/>
    <property type="match status" value="1"/>
</dbReference>
<dbReference type="GO" id="GO:0046933">
    <property type="term" value="F:proton-transporting ATP synthase activity, rotational mechanism"/>
    <property type="evidence" value="ECO:0007669"/>
    <property type="project" value="InterPro"/>
</dbReference>
<evidence type="ECO:0000256" key="1">
    <source>
        <dbReference type="ARBA" id="ARBA00004370"/>
    </source>
</evidence>
<protein>
    <submittedName>
        <fullName evidence="8">ATP synthase</fullName>
    </submittedName>
</protein>
<dbReference type="PANTHER" id="PTHR11910">
    <property type="entry name" value="ATP SYNTHASE DELTA CHAIN"/>
    <property type="match status" value="1"/>
</dbReference>
<evidence type="ECO:0000256" key="2">
    <source>
        <dbReference type="ARBA" id="ARBA00007046"/>
    </source>
</evidence>
<dbReference type="Gene3D" id="1.10.520.20">
    <property type="entry name" value="N-terminal domain of the delta subunit of the F1F0-ATP synthase"/>
    <property type="match status" value="1"/>
</dbReference>
<name>A0A1Y1IG33_KLENI</name>
<sequence>MKAVAQTAARGLRIPAGCSVLGSACSQQQQGRTPPEQVAKGYAKALMELAQSKGAADAIAADMEKLEALVENPDVVNFLYNPVADVSKKRQLIGTLGKDGGFSKYTVNFLNLLVEKKRINAVGSVIKAFQDLYNDMTQTQVATVVSAIKLENEQQALIAKKLQTLTGAKNIKLKNEVDPELIAGFVLKYGKGQSEEIDFSVKGQLDRLRLEFESGLGAAAEEAEEKVAA</sequence>
<dbReference type="PRINTS" id="PR00125">
    <property type="entry name" value="ATPASEDELTA"/>
</dbReference>
<dbReference type="Proteomes" id="UP000054558">
    <property type="component" value="Unassembled WGS sequence"/>
</dbReference>
<keyword evidence="3" id="KW-0813">Transport</keyword>
<dbReference type="InterPro" id="IPR020781">
    <property type="entry name" value="ATPase_OSCP/d_CS"/>
</dbReference>
<dbReference type="Pfam" id="PF00213">
    <property type="entry name" value="OSCP"/>
    <property type="match status" value="1"/>
</dbReference>
<comment type="similarity">
    <text evidence="2">Belongs to the ATPase delta chain family.</text>
</comment>
<organism evidence="8 9">
    <name type="scientific">Klebsormidium nitens</name>
    <name type="common">Green alga</name>
    <name type="synonym">Ulothrix nitens</name>
    <dbReference type="NCBI Taxonomy" id="105231"/>
    <lineage>
        <taxon>Eukaryota</taxon>
        <taxon>Viridiplantae</taxon>
        <taxon>Streptophyta</taxon>
        <taxon>Klebsormidiophyceae</taxon>
        <taxon>Klebsormidiales</taxon>
        <taxon>Klebsormidiaceae</taxon>
        <taxon>Klebsormidium</taxon>
    </lineage>
</organism>
<dbReference type="NCBIfam" id="TIGR01145">
    <property type="entry name" value="ATP_synt_delta"/>
    <property type="match status" value="1"/>
</dbReference>
<reference evidence="8 9" key="1">
    <citation type="journal article" date="2014" name="Nat. Commun.">
        <title>Klebsormidium flaccidum genome reveals primary factors for plant terrestrial adaptation.</title>
        <authorList>
            <person name="Hori K."/>
            <person name="Maruyama F."/>
            <person name="Fujisawa T."/>
            <person name="Togashi T."/>
            <person name="Yamamoto N."/>
            <person name="Seo M."/>
            <person name="Sato S."/>
            <person name="Yamada T."/>
            <person name="Mori H."/>
            <person name="Tajima N."/>
            <person name="Moriyama T."/>
            <person name="Ikeuchi M."/>
            <person name="Watanabe M."/>
            <person name="Wada H."/>
            <person name="Kobayashi K."/>
            <person name="Saito M."/>
            <person name="Masuda T."/>
            <person name="Sasaki-Sekimoto Y."/>
            <person name="Mashiguchi K."/>
            <person name="Awai K."/>
            <person name="Shimojima M."/>
            <person name="Masuda S."/>
            <person name="Iwai M."/>
            <person name="Nobusawa T."/>
            <person name="Narise T."/>
            <person name="Kondo S."/>
            <person name="Saito H."/>
            <person name="Sato R."/>
            <person name="Murakawa M."/>
            <person name="Ihara Y."/>
            <person name="Oshima-Yamada Y."/>
            <person name="Ohtaka K."/>
            <person name="Satoh M."/>
            <person name="Sonobe K."/>
            <person name="Ishii M."/>
            <person name="Ohtani R."/>
            <person name="Kanamori-Sato M."/>
            <person name="Honoki R."/>
            <person name="Miyazaki D."/>
            <person name="Mochizuki H."/>
            <person name="Umetsu J."/>
            <person name="Higashi K."/>
            <person name="Shibata D."/>
            <person name="Kamiya Y."/>
            <person name="Sato N."/>
            <person name="Nakamura Y."/>
            <person name="Tabata S."/>
            <person name="Ida S."/>
            <person name="Kurokawa K."/>
            <person name="Ohta H."/>
        </authorList>
    </citation>
    <scope>NUCLEOTIDE SEQUENCE [LARGE SCALE GENOMIC DNA]</scope>
    <source>
        <strain evidence="8 9">NIES-2285</strain>
    </source>
</reference>
<proteinExistence type="inferred from homology"/>
<gene>
    <name evidence="8" type="ORF">KFL_005640060</name>
</gene>
<dbReference type="GO" id="GO:0016020">
    <property type="term" value="C:membrane"/>
    <property type="evidence" value="ECO:0007669"/>
    <property type="project" value="UniProtKB-SubCell"/>
</dbReference>
<dbReference type="AlphaFoldDB" id="A0A1Y1IG33"/>
<keyword evidence="9" id="KW-1185">Reference proteome</keyword>
<dbReference type="GO" id="GO:0015986">
    <property type="term" value="P:proton motive force-driven ATP synthesis"/>
    <property type="evidence" value="ECO:0000318"/>
    <property type="project" value="GO_Central"/>
</dbReference>
<accession>A0A1Y1IG33</accession>
<dbReference type="GO" id="GO:0009772">
    <property type="term" value="P:photosynthetic electron transport in photosystem II"/>
    <property type="evidence" value="ECO:0000318"/>
    <property type="project" value="GO_Central"/>
</dbReference>
<keyword evidence="7" id="KW-0066">ATP synthesis</keyword>
<keyword evidence="6" id="KW-0472">Membrane</keyword>
<dbReference type="OMA" id="RWNDGNG"/>
<dbReference type="OrthoDB" id="1262810at2759"/>
<dbReference type="STRING" id="105231.A0A1Y1IG33"/>
<evidence type="ECO:0000256" key="6">
    <source>
        <dbReference type="ARBA" id="ARBA00023136"/>
    </source>
</evidence>
<keyword evidence="5" id="KW-0406">Ion transport</keyword>
<evidence type="ECO:0000313" key="9">
    <source>
        <dbReference type="Proteomes" id="UP000054558"/>
    </source>
</evidence>
<dbReference type="InterPro" id="IPR000711">
    <property type="entry name" value="ATPase_OSCP/dsu"/>
</dbReference>
<dbReference type="GO" id="GO:0009773">
    <property type="term" value="P:photosynthetic electron transport in photosystem I"/>
    <property type="evidence" value="ECO:0000318"/>
    <property type="project" value="GO_Central"/>
</dbReference>
<comment type="subcellular location">
    <subcellularLocation>
        <location evidence="1">Membrane</location>
    </subcellularLocation>
</comment>
<dbReference type="HAMAP" id="MF_01416">
    <property type="entry name" value="ATP_synth_delta_bact"/>
    <property type="match status" value="1"/>
</dbReference>
<evidence type="ECO:0000256" key="7">
    <source>
        <dbReference type="ARBA" id="ARBA00023310"/>
    </source>
</evidence>
<evidence type="ECO:0000313" key="8">
    <source>
        <dbReference type="EMBL" id="GAQ89805.1"/>
    </source>
</evidence>
<dbReference type="SUPFAM" id="SSF47928">
    <property type="entry name" value="N-terminal domain of the delta subunit of the F1F0-ATP synthase"/>
    <property type="match status" value="1"/>
</dbReference>
<evidence type="ECO:0000256" key="4">
    <source>
        <dbReference type="ARBA" id="ARBA00022781"/>
    </source>
</evidence>
<dbReference type="EMBL" id="DF237513">
    <property type="protein sequence ID" value="GAQ89805.1"/>
    <property type="molecule type" value="Genomic_DNA"/>
</dbReference>
<keyword evidence="4" id="KW-0375">Hydrogen ion transport</keyword>
<evidence type="ECO:0000256" key="3">
    <source>
        <dbReference type="ARBA" id="ARBA00022448"/>
    </source>
</evidence>
<dbReference type="InterPro" id="IPR026015">
    <property type="entry name" value="ATP_synth_OSCP/delta_N_sf"/>
</dbReference>
<dbReference type="PROSITE" id="PS00389">
    <property type="entry name" value="ATPASE_DELTA"/>
    <property type="match status" value="1"/>
</dbReference>
<evidence type="ECO:0000256" key="5">
    <source>
        <dbReference type="ARBA" id="ARBA00023065"/>
    </source>
</evidence>